<dbReference type="InterPro" id="IPR051199">
    <property type="entry name" value="LPS_LOS_Heptosyltrfase"/>
</dbReference>
<name>A0A0G4QBJ9_9GAMM</name>
<dbReference type="InterPro" id="IPR002201">
    <property type="entry name" value="Glyco_trans_9"/>
</dbReference>
<dbReference type="GO" id="GO:0005829">
    <property type="term" value="C:cytosol"/>
    <property type="evidence" value="ECO:0007669"/>
    <property type="project" value="TreeGrafter"/>
</dbReference>
<evidence type="ECO:0000313" key="4">
    <source>
        <dbReference type="Proteomes" id="UP000183920"/>
    </source>
</evidence>
<gene>
    <name evidence="3" type="primary">rfaQ_1</name>
    <name evidence="3" type="ORF">BN1804_02261</name>
</gene>
<dbReference type="PANTHER" id="PTHR30160">
    <property type="entry name" value="TETRAACYLDISACCHARIDE 4'-KINASE-RELATED"/>
    <property type="match status" value="1"/>
</dbReference>
<dbReference type="Gene3D" id="3.40.50.2000">
    <property type="entry name" value="Glycogen Phosphorylase B"/>
    <property type="match status" value="2"/>
</dbReference>
<dbReference type="Proteomes" id="UP000183920">
    <property type="component" value="Unassembled WGS sequence"/>
</dbReference>
<proteinExistence type="predicted"/>
<protein>
    <submittedName>
        <fullName evidence="3">Lipopolysaccharide core heptosyltransferase RfaQ</fullName>
    </submittedName>
</protein>
<organism evidence="3 4">
    <name type="scientific">Proteus penneri</name>
    <dbReference type="NCBI Taxonomy" id="102862"/>
    <lineage>
        <taxon>Bacteria</taxon>
        <taxon>Pseudomonadati</taxon>
        <taxon>Pseudomonadota</taxon>
        <taxon>Gammaproteobacteria</taxon>
        <taxon>Enterobacterales</taxon>
        <taxon>Morganellaceae</taxon>
        <taxon>Proteus</taxon>
    </lineage>
</organism>
<reference evidence="4" key="1">
    <citation type="submission" date="2015-06" db="EMBL/GenBank/DDBJ databases">
        <authorList>
            <person name="Urmite Genomes"/>
        </authorList>
    </citation>
    <scope>NUCLEOTIDE SEQUENCE [LARGE SCALE GENOMIC DNA]</scope>
    <source>
        <strain evidence="4">CSUR P1867</strain>
    </source>
</reference>
<dbReference type="PANTHER" id="PTHR30160:SF1">
    <property type="entry name" value="LIPOPOLYSACCHARIDE 1,2-N-ACETYLGLUCOSAMINETRANSFERASE-RELATED"/>
    <property type="match status" value="1"/>
</dbReference>
<sequence length="343" mass="38315">MTKILIIQRDNIGDLILTTPLIDALAHEYNTKIDLLVNSYNQAILEGNPSVGNVHIYSKLHHKKSGESSLKLILSRLKIIFDMRRQHYDIAIVARDHWAKRALQWAKLSGAKRIIAIGDDAPSAVTDPIPTPSNKGHIAELFCQLARPLGIEKKAGPLKLYVKDEEISTIRQRIKITENVPVYGLQISSRKPQQRWQAEKFIALAHQLTQREKCHVLLFWSPGSNDNKQHPGDDEKAQFILEQCKDIPITPVPTQNLRELMAGVSLCDQMLTSDGGALHISVGVGVPTVAMFGNSDADFWGPWHITSEVLKAPEDTVGLLTVDDVLTRFIALRNRVTILDTNN</sequence>
<evidence type="ECO:0000313" key="3">
    <source>
        <dbReference type="EMBL" id="CRL63001.1"/>
    </source>
</evidence>
<dbReference type="CDD" id="cd03789">
    <property type="entry name" value="GT9_LPS_heptosyltransferase"/>
    <property type="match status" value="1"/>
</dbReference>
<dbReference type="EMBL" id="CVRY01000004">
    <property type="protein sequence ID" value="CRL63001.1"/>
    <property type="molecule type" value="Genomic_DNA"/>
</dbReference>
<dbReference type="RefSeq" id="WP_072064122.1">
    <property type="nucleotide sequence ID" value="NZ_CVRY01000004.1"/>
</dbReference>
<dbReference type="SUPFAM" id="SSF53756">
    <property type="entry name" value="UDP-Glycosyltransferase/glycogen phosphorylase"/>
    <property type="match status" value="1"/>
</dbReference>
<dbReference type="GO" id="GO:0009244">
    <property type="term" value="P:lipopolysaccharide core region biosynthetic process"/>
    <property type="evidence" value="ECO:0007669"/>
    <property type="project" value="TreeGrafter"/>
</dbReference>
<evidence type="ECO:0000256" key="2">
    <source>
        <dbReference type="ARBA" id="ARBA00022679"/>
    </source>
</evidence>
<keyword evidence="1" id="KW-0328">Glycosyltransferase</keyword>
<dbReference type="Pfam" id="PF01075">
    <property type="entry name" value="Glyco_transf_9"/>
    <property type="match status" value="1"/>
</dbReference>
<dbReference type="GO" id="GO:0008713">
    <property type="term" value="F:ADP-heptose-lipopolysaccharide heptosyltransferase activity"/>
    <property type="evidence" value="ECO:0007669"/>
    <property type="project" value="TreeGrafter"/>
</dbReference>
<keyword evidence="2 3" id="KW-0808">Transferase</keyword>
<evidence type="ECO:0000256" key="1">
    <source>
        <dbReference type="ARBA" id="ARBA00022676"/>
    </source>
</evidence>
<dbReference type="AlphaFoldDB" id="A0A0G4QBJ9"/>
<accession>A0A0G4QBJ9</accession>